<organism evidence="1 2">
    <name type="scientific">Sagittula salina</name>
    <dbReference type="NCBI Taxonomy" id="2820268"/>
    <lineage>
        <taxon>Bacteria</taxon>
        <taxon>Pseudomonadati</taxon>
        <taxon>Pseudomonadota</taxon>
        <taxon>Alphaproteobacteria</taxon>
        <taxon>Rhodobacterales</taxon>
        <taxon>Roseobacteraceae</taxon>
        <taxon>Sagittula</taxon>
    </lineage>
</organism>
<keyword evidence="2" id="KW-1185">Reference proteome</keyword>
<dbReference type="AlphaFoldDB" id="A0A940MPA1"/>
<dbReference type="Proteomes" id="UP000675940">
    <property type="component" value="Unassembled WGS sequence"/>
</dbReference>
<reference evidence="1" key="1">
    <citation type="submission" date="2021-03" db="EMBL/GenBank/DDBJ databases">
        <title>Sagittula salina sp. nov. strain M10.9X isolated from the marine waste.</title>
        <authorList>
            <person name="Satari L."/>
            <person name="Molina-Menor E."/>
            <person name="Vidal-Verdu A."/>
            <person name="Pascual J."/>
            <person name="Pereto J."/>
            <person name="Porcar M."/>
        </authorList>
    </citation>
    <scope>NUCLEOTIDE SEQUENCE</scope>
    <source>
        <strain evidence="1">M10.9X</strain>
    </source>
</reference>
<dbReference type="EMBL" id="JAGISH010000003">
    <property type="protein sequence ID" value="MBP0482251.1"/>
    <property type="molecule type" value="Genomic_DNA"/>
</dbReference>
<sequence length="372" mass="42206">MGDFATLTLEGSGLARRSRVREAFHEADYLERFDAQTLWLDAVWRDGVVRLICPRLTSLRGAMRGARFALDGRTVRARVQYFDRHSVVTLRSREVPLRVSIEIGGWRGETRVHAAEDTFAGCNVLVTLSKDNDPAWIEDWVRYHVVHHGADAVLFVDNGSAYGPEVVRAAIQRGGVAMSRVLVTDAPYGPRGKKPYANAELFLQFCVLNAVRHRFLWNARAVLNCDIDELVTTEGSIFDTAVDSRFGYLAFPGYWVHPEPGFEGYPSHRAHGFRDAPKIACPDKWCMVPNGPLRHFEWRQHRLERLPFPSWFRGEAGFWHCRNITNGWKLLKRTRVREATVPDGALQQAVAILPERDSGKRLQYAEPGKQGV</sequence>
<dbReference type="RefSeq" id="WP_209360110.1">
    <property type="nucleotide sequence ID" value="NZ_JAGISH010000003.1"/>
</dbReference>
<evidence type="ECO:0000313" key="2">
    <source>
        <dbReference type="Proteomes" id="UP000675940"/>
    </source>
</evidence>
<comment type="caution">
    <text evidence="1">The sequence shown here is derived from an EMBL/GenBank/DDBJ whole genome shotgun (WGS) entry which is preliminary data.</text>
</comment>
<name>A0A940MPA1_9RHOB</name>
<evidence type="ECO:0000313" key="1">
    <source>
        <dbReference type="EMBL" id="MBP0482251.1"/>
    </source>
</evidence>
<proteinExistence type="predicted"/>
<gene>
    <name evidence="1" type="ORF">J5474_07070</name>
</gene>
<accession>A0A940MPA1</accession>
<protein>
    <submittedName>
        <fullName evidence="1">Uncharacterized protein</fullName>
    </submittedName>
</protein>